<dbReference type="RefSeq" id="WP_244784648.1">
    <property type="nucleotide sequence ID" value="NZ_CP091508.1"/>
</dbReference>
<dbReference type="EMBL" id="CP091508">
    <property type="protein sequence ID" value="UOO81478.1"/>
    <property type="molecule type" value="Genomic_DNA"/>
</dbReference>
<evidence type="ECO:0000313" key="1">
    <source>
        <dbReference type="EMBL" id="UOO81478.1"/>
    </source>
</evidence>
<dbReference type="PROSITE" id="PS51257">
    <property type="entry name" value="PROKAR_LIPOPROTEIN"/>
    <property type="match status" value="1"/>
</dbReference>
<sequence length="95" mass="11378">MKIFLSLFIFLLLSSCSYKRDIRSQVYIDDKEQGFNVIERDPQFSKKNTFPNDKWISLRSGLIILPKNSNCILEERKDPRFITFSRKMFKVDCFE</sequence>
<evidence type="ECO:0000313" key="2">
    <source>
        <dbReference type="EMBL" id="UOO82469.1"/>
    </source>
</evidence>
<evidence type="ECO:0000313" key="3">
    <source>
        <dbReference type="Proteomes" id="UP000829817"/>
    </source>
</evidence>
<accession>A0ABY4DSS9</accession>
<gene>
    <name evidence="2" type="ORF">LVJ83_03085</name>
    <name evidence="1" type="ORF">LVJ83_11105</name>
</gene>
<dbReference type="EMBL" id="CP091508">
    <property type="protein sequence ID" value="UOO82469.1"/>
    <property type="molecule type" value="Genomic_DNA"/>
</dbReference>
<evidence type="ECO:0008006" key="4">
    <source>
        <dbReference type="Google" id="ProtNLM"/>
    </source>
</evidence>
<proteinExistence type="predicted"/>
<reference evidence="1" key="1">
    <citation type="submission" date="2021-12" db="EMBL/GenBank/DDBJ databases">
        <authorList>
            <person name="Veyrier F.J."/>
        </authorList>
    </citation>
    <scope>NUCLEOTIDE SEQUENCE</scope>
    <source>
        <strain evidence="1">CCUG 63373m</strain>
    </source>
</reference>
<name>A0ABY4DSS9_9NEIS</name>
<protein>
    <recommendedName>
        <fullName evidence="4">Lipoprotein</fullName>
    </recommendedName>
</protein>
<reference evidence="1 3" key="2">
    <citation type="journal article" date="2022" name="Res Sq">
        <title>Evolution of multicellular longitudinally dividing oral cavity symbionts (Neisseriaceae).</title>
        <authorList>
            <person name="Nyongesa S."/>
            <person name="Weber P."/>
            <person name="Bernet E."/>
            <person name="Pullido F."/>
            <person name="Nieckarz M."/>
            <person name="Delaby M."/>
            <person name="Nieves C."/>
            <person name="Viehboeck T."/>
            <person name="Krause N."/>
            <person name="Rivera-Millot A."/>
            <person name="Nakamura A."/>
            <person name="Vischer N."/>
            <person name="VanNieuwenhze M."/>
            <person name="Brun Y."/>
            <person name="Cava F."/>
            <person name="Bulgheresi S."/>
            <person name="Veyrier F."/>
        </authorList>
    </citation>
    <scope>NUCLEOTIDE SEQUENCE [LARGE SCALE GENOMIC DNA]</scope>
    <source>
        <strain evidence="1 3">CCUG 63373m</strain>
    </source>
</reference>
<organism evidence="1 3">
    <name type="scientific">Uruburuella testudinis</name>
    <dbReference type="NCBI Taxonomy" id="1282863"/>
    <lineage>
        <taxon>Bacteria</taxon>
        <taxon>Pseudomonadati</taxon>
        <taxon>Pseudomonadota</taxon>
        <taxon>Betaproteobacteria</taxon>
        <taxon>Neisseriales</taxon>
        <taxon>Neisseriaceae</taxon>
        <taxon>Uruburuella</taxon>
    </lineage>
</organism>
<keyword evidence="3" id="KW-1185">Reference proteome</keyword>
<dbReference type="Proteomes" id="UP000829817">
    <property type="component" value="Chromosome"/>
</dbReference>